<dbReference type="EMBL" id="JAAHCF010000002">
    <property type="protein sequence ID" value="KAK8150959.1"/>
    <property type="molecule type" value="Genomic_DNA"/>
</dbReference>
<reference evidence="1 2" key="1">
    <citation type="submission" date="2020-02" db="EMBL/GenBank/DDBJ databases">
        <title>Comparative genomics of the hypocrealean fungal genus Beauvera.</title>
        <authorList>
            <person name="Showalter D.N."/>
            <person name="Bushley K.E."/>
            <person name="Rehner S.A."/>
        </authorList>
    </citation>
    <scope>NUCLEOTIDE SEQUENCE [LARGE SCALE GENOMIC DNA]</scope>
    <source>
        <strain evidence="1 2">ARSEF4384</strain>
    </source>
</reference>
<gene>
    <name evidence="1" type="ORF">G3M48_002849</name>
</gene>
<accession>A0AAW0S8H5</accession>
<proteinExistence type="predicted"/>
<dbReference type="AlphaFoldDB" id="A0AAW0S8H5"/>
<dbReference type="Proteomes" id="UP001397290">
    <property type="component" value="Unassembled WGS sequence"/>
</dbReference>
<protein>
    <submittedName>
        <fullName evidence="1">Uncharacterized protein</fullName>
    </submittedName>
</protein>
<evidence type="ECO:0000313" key="1">
    <source>
        <dbReference type="EMBL" id="KAK8150959.1"/>
    </source>
</evidence>
<keyword evidence="2" id="KW-1185">Reference proteome</keyword>
<evidence type="ECO:0000313" key="2">
    <source>
        <dbReference type="Proteomes" id="UP001397290"/>
    </source>
</evidence>
<organism evidence="1 2">
    <name type="scientific">Beauveria asiatica</name>
    <dbReference type="NCBI Taxonomy" id="1069075"/>
    <lineage>
        <taxon>Eukaryota</taxon>
        <taxon>Fungi</taxon>
        <taxon>Dikarya</taxon>
        <taxon>Ascomycota</taxon>
        <taxon>Pezizomycotina</taxon>
        <taxon>Sordariomycetes</taxon>
        <taxon>Hypocreomycetidae</taxon>
        <taxon>Hypocreales</taxon>
        <taxon>Cordycipitaceae</taxon>
        <taxon>Beauveria</taxon>
    </lineage>
</organism>
<sequence length="72" mass="8440">MVKRAEATRVLESQSGIDPSEQQHLVDYYSLVREDKTNSISTTAFYDVTGEHPTEPEDFFALYKNEMRPKRW</sequence>
<comment type="caution">
    <text evidence="1">The sequence shown here is derived from an EMBL/GenBank/DDBJ whole genome shotgun (WGS) entry which is preliminary data.</text>
</comment>
<name>A0AAW0S8H5_9HYPO</name>